<dbReference type="RefSeq" id="WP_245347662.1">
    <property type="nucleotide sequence ID" value="NZ_JAGGMB010000003.1"/>
</dbReference>
<sequence>MKNGVPSDLRIVHYTTEGDPILTDLTYNGESLEVKNDTTRDTYGSGEIRTNSCSNMIKEVNPLILPTS</sequence>
<dbReference type="Pfam" id="PF14275">
    <property type="entry name" value="DUF4362"/>
    <property type="match status" value="1"/>
</dbReference>
<dbReference type="InterPro" id="IPR025372">
    <property type="entry name" value="DUF4362"/>
</dbReference>
<reference evidence="1" key="1">
    <citation type="submission" date="2021-03" db="EMBL/GenBank/DDBJ databases">
        <title>Genomic Encyclopedia of Type Strains, Phase IV (KMG-IV): sequencing the most valuable type-strain genomes for metagenomic binning, comparative biology and taxonomic classification.</title>
        <authorList>
            <person name="Goeker M."/>
        </authorList>
    </citation>
    <scope>NUCLEOTIDE SEQUENCE</scope>
    <source>
        <strain evidence="1">DSM 107338</strain>
    </source>
</reference>
<protein>
    <submittedName>
        <fullName evidence="1">Uncharacterized protein</fullName>
    </submittedName>
</protein>
<dbReference type="Proteomes" id="UP001138793">
    <property type="component" value="Unassembled WGS sequence"/>
</dbReference>
<organism evidence="1 2">
    <name type="scientific">Oceanobacillus polygoni</name>
    <dbReference type="NCBI Taxonomy" id="1235259"/>
    <lineage>
        <taxon>Bacteria</taxon>
        <taxon>Bacillati</taxon>
        <taxon>Bacillota</taxon>
        <taxon>Bacilli</taxon>
        <taxon>Bacillales</taxon>
        <taxon>Bacillaceae</taxon>
        <taxon>Oceanobacillus</taxon>
    </lineage>
</organism>
<evidence type="ECO:0000313" key="2">
    <source>
        <dbReference type="Proteomes" id="UP001138793"/>
    </source>
</evidence>
<keyword evidence="2" id="KW-1185">Reference proteome</keyword>
<accession>A0A9X0YQL0</accession>
<proteinExistence type="predicted"/>
<evidence type="ECO:0000313" key="1">
    <source>
        <dbReference type="EMBL" id="MBP2077100.1"/>
    </source>
</evidence>
<name>A0A9X0YQL0_9BACI</name>
<comment type="caution">
    <text evidence="1">The sequence shown here is derived from an EMBL/GenBank/DDBJ whole genome shotgun (WGS) entry which is preliminary data.</text>
</comment>
<dbReference type="AlphaFoldDB" id="A0A9X0YQL0"/>
<dbReference type="EMBL" id="JAGGMB010000003">
    <property type="protein sequence ID" value="MBP2077100.1"/>
    <property type="molecule type" value="Genomic_DNA"/>
</dbReference>
<gene>
    <name evidence="1" type="ORF">J2Z64_001331</name>
</gene>